<evidence type="ECO:0000313" key="15">
    <source>
        <dbReference type="Proteomes" id="UP000077349"/>
    </source>
</evidence>
<keyword evidence="2 8" id="KW-0813">Transport</keyword>
<feature type="chain" id="PRO_5008061837" evidence="11">
    <location>
        <begin position="41"/>
        <end position="1060"/>
    </location>
</feature>
<evidence type="ECO:0000256" key="4">
    <source>
        <dbReference type="ARBA" id="ARBA00022692"/>
    </source>
</evidence>
<dbReference type="InterPro" id="IPR000531">
    <property type="entry name" value="Beta-barrel_TonB"/>
</dbReference>
<accession>A0A177GDP6</accession>
<name>A0A177GDP6_9PROT</name>
<feature type="region of interest" description="Disordered" evidence="10">
    <location>
        <begin position="459"/>
        <end position="488"/>
    </location>
</feature>
<organism evidence="14 15">
    <name type="scientific">Acetobacter malorum</name>
    <dbReference type="NCBI Taxonomy" id="178901"/>
    <lineage>
        <taxon>Bacteria</taxon>
        <taxon>Pseudomonadati</taxon>
        <taxon>Pseudomonadota</taxon>
        <taxon>Alphaproteobacteria</taxon>
        <taxon>Acetobacterales</taxon>
        <taxon>Acetobacteraceae</taxon>
        <taxon>Acetobacter</taxon>
    </lineage>
</organism>
<feature type="compositionally biased region" description="Polar residues" evidence="10">
    <location>
        <begin position="459"/>
        <end position="473"/>
    </location>
</feature>
<dbReference type="Proteomes" id="UP000077349">
    <property type="component" value="Unassembled WGS sequence"/>
</dbReference>
<evidence type="ECO:0000259" key="12">
    <source>
        <dbReference type="Pfam" id="PF00593"/>
    </source>
</evidence>
<dbReference type="Pfam" id="PF00593">
    <property type="entry name" value="TonB_dep_Rec_b-barrel"/>
    <property type="match status" value="1"/>
</dbReference>
<dbReference type="eggNOG" id="COG1629">
    <property type="taxonomic scope" value="Bacteria"/>
</dbReference>
<evidence type="ECO:0000256" key="10">
    <source>
        <dbReference type="SAM" id="MobiDB-lite"/>
    </source>
</evidence>
<dbReference type="Gene3D" id="2.170.130.10">
    <property type="entry name" value="TonB-dependent receptor, plug domain"/>
    <property type="match status" value="1"/>
</dbReference>
<evidence type="ECO:0000256" key="5">
    <source>
        <dbReference type="ARBA" id="ARBA00023077"/>
    </source>
</evidence>
<comment type="caution">
    <text evidence="14">The sequence shown here is derived from an EMBL/GenBank/DDBJ whole genome shotgun (WGS) entry which is preliminary data.</text>
</comment>
<dbReference type="Pfam" id="PF07715">
    <property type="entry name" value="Plug"/>
    <property type="match status" value="1"/>
</dbReference>
<dbReference type="SUPFAM" id="SSF56935">
    <property type="entry name" value="Porins"/>
    <property type="match status" value="1"/>
</dbReference>
<dbReference type="PATRIC" id="fig|178901.16.peg.408"/>
<feature type="domain" description="TonB-dependent receptor-like beta-barrel" evidence="12">
    <location>
        <begin position="511"/>
        <end position="1021"/>
    </location>
</feature>
<evidence type="ECO:0000256" key="2">
    <source>
        <dbReference type="ARBA" id="ARBA00022448"/>
    </source>
</evidence>
<gene>
    <name evidence="14" type="ORF">Amal_00385</name>
</gene>
<evidence type="ECO:0000313" key="14">
    <source>
        <dbReference type="EMBL" id="OAG78373.1"/>
    </source>
</evidence>
<reference evidence="14 15" key="1">
    <citation type="submission" date="2016-03" db="EMBL/GenBank/DDBJ databases">
        <title>Draft genome sequence of Acetobacter malorum CECT 7742, a strain isolated from strawberry vinegar.</title>
        <authorList>
            <person name="Sainz F."/>
            <person name="Mas A."/>
            <person name="Torija M.J."/>
        </authorList>
    </citation>
    <scope>NUCLEOTIDE SEQUENCE [LARGE SCALE GENOMIC DNA]</scope>
    <source>
        <strain evidence="14 15">CECT 7742</strain>
    </source>
</reference>
<keyword evidence="7 8" id="KW-0998">Cell outer membrane</keyword>
<dbReference type="STRING" id="178901.AmDm5_0386"/>
<comment type="similarity">
    <text evidence="8 9">Belongs to the TonB-dependent receptor family.</text>
</comment>
<keyword evidence="6 8" id="KW-0472">Membrane</keyword>
<evidence type="ECO:0000259" key="13">
    <source>
        <dbReference type="Pfam" id="PF07715"/>
    </source>
</evidence>
<dbReference type="EMBL" id="LVHD01000003">
    <property type="protein sequence ID" value="OAG78373.1"/>
    <property type="molecule type" value="Genomic_DNA"/>
</dbReference>
<dbReference type="PANTHER" id="PTHR47234:SF1">
    <property type="entry name" value="TONB-DEPENDENT RECEPTOR"/>
    <property type="match status" value="1"/>
</dbReference>
<evidence type="ECO:0000256" key="7">
    <source>
        <dbReference type="ARBA" id="ARBA00023237"/>
    </source>
</evidence>
<dbReference type="InterPro" id="IPR012910">
    <property type="entry name" value="Plug_dom"/>
</dbReference>
<sequence>MVQRHRRFTKHGQSKKGRGSLSFSLLYVLPVLTASAPVFAQAAAPQDAANAAEVAPGSAKASKKYVTRSKARATTTAAPAKASVAPAAPATAAPIAGAPISASKTTSARNTVSNARLAAAESNKPESVTVIGSLFKDPNLKSMSPITHISRQDMQRRGFANVTDALQSLSSNGAGTLTNAFSANGAFAGGASAPSLRGLSTDSTLVLMDGMRLSYYPLSDDGERNFVDTNWMPSSIMESVDTMEDAGSSLYGADAVAGVINYNTRKEIKGFEGNAEGGLAQGGFGGHQKLYATYGVGDLHRDGYNFYINSEYQQDDAIYNRQLGYPYNTANLSGLGGIDGTTNVSDGAGGINNFGGTPVALVRPSNGGTGGVGPWQLLNQGAGCGKYGSVVTGAVGGAPGTSQACSQDSVNSYSQISPSLRRISATAHLTVDVTPRSQLTTMFMYSQALSEYTGTPYTARARSQSRNADTLSTPLPALLPDGSPNPNNPFSQTGQAAEVMYAFGDIMPTTEQFSQNFRGAIRYNGTAASHWGSDWNYDVNFTGMNTMLQQTITGAPTIAGIKNAIINGTYDFVDPTQNSQAVLNSIAPKNVMNARSQEYSGDMHVSKGLFRLPGGMANLAIGGNIRYEALNDPNANPLDRNNPDAQYVGYINPFNAAGSRWVEAGYWELGLPFHKMVQADISGRYDHYAQGSGFGRYSPKAGLSFTPVRQFTLRGTFSRGFRVPSFAETNGSNVAYTTYNVTNQNFINQHLNANGTANSYAQSYLLGQNTAGNPGLKPEISTNFTGSAIIRPTDWLNFTFGYYYVKKSNYIAPNPLGATAIANAWLQGGDAAVPAGTSVTPDVVDTQNPNGQVRPYMVNLGYLNTRSLVTDGVDMKVNANVRLPGFLRDVRLISTGQATYVRSFNLTMPNGSVQHWAGTLAPYNAVSASGTPRWRANWSNTFLWKKLAVTPTVYYTSGYKNVAEDTNGVGTRSCGDSANLLVGSAYAPSNQCHIKNWWDVDLNVTYRINDRWRIYTTVYNLLGFRAPADYGTYGSYLYNSSWSQKGAIMRSFQFGVNVAL</sequence>
<dbReference type="PROSITE" id="PS52016">
    <property type="entry name" value="TONB_DEPENDENT_REC_3"/>
    <property type="match status" value="1"/>
</dbReference>
<keyword evidence="14" id="KW-0675">Receptor</keyword>
<dbReference type="Gene3D" id="2.40.170.20">
    <property type="entry name" value="TonB-dependent receptor, beta-barrel domain"/>
    <property type="match status" value="1"/>
</dbReference>
<proteinExistence type="inferred from homology"/>
<dbReference type="AlphaFoldDB" id="A0A177GDP6"/>
<protein>
    <submittedName>
        <fullName evidence="14">TonB-dependent receptor</fullName>
    </submittedName>
</protein>
<dbReference type="PANTHER" id="PTHR47234">
    <property type="match status" value="1"/>
</dbReference>
<keyword evidence="4 8" id="KW-0812">Transmembrane</keyword>
<dbReference type="eggNOG" id="COG4771">
    <property type="taxonomic scope" value="Bacteria"/>
</dbReference>
<keyword evidence="11" id="KW-0732">Signal</keyword>
<feature type="signal peptide" evidence="11">
    <location>
        <begin position="1"/>
        <end position="40"/>
    </location>
</feature>
<dbReference type="InterPro" id="IPR037066">
    <property type="entry name" value="Plug_dom_sf"/>
</dbReference>
<keyword evidence="3 8" id="KW-1134">Transmembrane beta strand</keyword>
<keyword evidence="5 9" id="KW-0798">TonB box</keyword>
<evidence type="ECO:0000256" key="3">
    <source>
        <dbReference type="ARBA" id="ARBA00022452"/>
    </source>
</evidence>
<evidence type="ECO:0000256" key="8">
    <source>
        <dbReference type="PROSITE-ProRule" id="PRU01360"/>
    </source>
</evidence>
<evidence type="ECO:0000256" key="1">
    <source>
        <dbReference type="ARBA" id="ARBA00004571"/>
    </source>
</evidence>
<evidence type="ECO:0000256" key="9">
    <source>
        <dbReference type="RuleBase" id="RU003357"/>
    </source>
</evidence>
<comment type="subcellular location">
    <subcellularLocation>
        <location evidence="1 8">Cell outer membrane</location>
        <topology evidence="1 8">Multi-pass membrane protein</topology>
    </subcellularLocation>
</comment>
<evidence type="ECO:0000256" key="11">
    <source>
        <dbReference type="SAM" id="SignalP"/>
    </source>
</evidence>
<dbReference type="GO" id="GO:0009279">
    <property type="term" value="C:cell outer membrane"/>
    <property type="evidence" value="ECO:0007669"/>
    <property type="project" value="UniProtKB-SubCell"/>
</dbReference>
<feature type="domain" description="TonB-dependent receptor plug" evidence="13">
    <location>
        <begin position="141"/>
        <end position="259"/>
    </location>
</feature>
<dbReference type="InterPro" id="IPR036942">
    <property type="entry name" value="Beta-barrel_TonB_sf"/>
</dbReference>
<dbReference type="InterPro" id="IPR039426">
    <property type="entry name" value="TonB-dep_rcpt-like"/>
</dbReference>
<evidence type="ECO:0000256" key="6">
    <source>
        <dbReference type="ARBA" id="ARBA00023136"/>
    </source>
</evidence>